<evidence type="ECO:0000256" key="1">
    <source>
        <dbReference type="ARBA" id="ARBA00022737"/>
    </source>
</evidence>
<evidence type="ECO:0000313" key="4">
    <source>
        <dbReference type="EMBL" id="KAL3384983.1"/>
    </source>
</evidence>
<feature type="repeat" description="ANK" evidence="3">
    <location>
        <begin position="303"/>
        <end position="335"/>
    </location>
</feature>
<dbReference type="PANTHER" id="PTHR24193">
    <property type="entry name" value="ANKYRIN REPEAT PROTEIN"/>
    <property type="match status" value="1"/>
</dbReference>
<sequence>MFAVTAWQSSSIKKKKNHNAVLVVCVSVQNEMAITDDDLSDSDDSVNGIDAAVVPLTGRQRLERLRSLLGRFDWGLKMERRVLFGKFKTLIFGWTDHLPDLRDFFARDQIDWMLADFVLDYDIETLPFLEFVHATGYRDAPDLNEAGEPTRLRRTTALHLVLDQEPRLRKDIALKLFKIYDSHDANYEDKFGTTHFHVACETGCADIVEKFLDLGQDPDLPESKTGQTPLQLAVLAKHRDVVEALLDHGADPNLADKSGRTLLHSACTLAQSDGLEVAAIIDTIFEICTERRRSISIDALDKCERTALHFALLAGQRAIVEALLRWGADPNRTCRDASANTMTYLHVICRIKGGDDLMAELFLETIEDIGRRVPIDARDNLGWTPLHYAVYYGKRRTMESLLRWGADPNARISSRGLAPVHLLAHRKTEDDLAETFFRMIDDVRATVQLDVKDKSRWTPLQLAVMYRLPRMVETLLARGANLAKFVFPNNQSVFLEYSQDSHSYPYFLGGNSLSRHRTAVLVHS</sequence>
<dbReference type="Pfam" id="PF00023">
    <property type="entry name" value="Ank"/>
    <property type="match status" value="2"/>
</dbReference>
<reference evidence="4 5" key="1">
    <citation type="journal article" date="2024" name="bioRxiv">
        <title>A reference genome for Trichogramma kaykai: A tiny desert-dwelling parasitoid wasp with competing sex-ratio distorters.</title>
        <authorList>
            <person name="Culotta J."/>
            <person name="Lindsey A.R."/>
        </authorList>
    </citation>
    <scope>NUCLEOTIDE SEQUENCE [LARGE SCALE GENOMIC DNA]</scope>
    <source>
        <strain evidence="4 5">KSX58</strain>
    </source>
</reference>
<dbReference type="SMART" id="SM00248">
    <property type="entry name" value="ANK"/>
    <property type="match status" value="6"/>
</dbReference>
<dbReference type="AlphaFoldDB" id="A0ABD2VWP1"/>
<evidence type="ECO:0000256" key="3">
    <source>
        <dbReference type="PROSITE-ProRule" id="PRU00023"/>
    </source>
</evidence>
<name>A0ABD2VWP1_9HYME</name>
<dbReference type="Proteomes" id="UP001627154">
    <property type="component" value="Unassembled WGS sequence"/>
</dbReference>
<dbReference type="InterPro" id="IPR002110">
    <property type="entry name" value="Ankyrin_rpt"/>
</dbReference>
<feature type="repeat" description="ANK" evidence="3">
    <location>
        <begin position="225"/>
        <end position="257"/>
    </location>
</feature>
<dbReference type="InterPro" id="IPR036770">
    <property type="entry name" value="Ankyrin_rpt-contain_sf"/>
</dbReference>
<dbReference type="PROSITE" id="PS50297">
    <property type="entry name" value="ANK_REP_REGION"/>
    <property type="match status" value="3"/>
</dbReference>
<evidence type="ECO:0000313" key="5">
    <source>
        <dbReference type="Proteomes" id="UP001627154"/>
    </source>
</evidence>
<dbReference type="InterPro" id="IPR050663">
    <property type="entry name" value="Ankyrin-SOCS_Box"/>
</dbReference>
<keyword evidence="1" id="KW-0677">Repeat</keyword>
<dbReference type="PROSITE" id="PS50088">
    <property type="entry name" value="ANK_REPEAT"/>
    <property type="match status" value="4"/>
</dbReference>
<proteinExistence type="predicted"/>
<comment type="caution">
    <text evidence="4">The sequence shown here is derived from an EMBL/GenBank/DDBJ whole genome shotgun (WGS) entry which is preliminary data.</text>
</comment>
<accession>A0ABD2VWP1</accession>
<protein>
    <submittedName>
        <fullName evidence="4">Uncharacterized protein</fullName>
    </submittedName>
</protein>
<dbReference type="SUPFAM" id="SSF48403">
    <property type="entry name" value="Ankyrin repeat"/>
    <property type="match status" value="1"/>
</dbReference>
<gene>
    <name evidence="4" type="ORF">TKK_019383</name>
</gene>
<feature type="repeat" description="ANK" evidence="3">
    <location>
        <begin position="381"/>
        <end position="413"/>
    </location>
</feature>
<evidence type="ECO:0000256" key="2">
    <source>
        <dbReference type="ARBA" id="ARBA00023043"/>
    </source>
</evidence>
<organism evidence="4 5">
    <name type="scientific">Trichogramma kaykai</name>
    <dbReference type="NCBI Taxonomy" id="54128"/>
    <lineage>
        <taxon>Eukaryota</taxon>
        <taxon>Metazoa</taxon>
        <taxon>Ecdysozoa</taxon>
        <taxon>Arthropoda</taxon>
        <taxon>Hexapoda</taxon>
        <taxon>Insecta</taxon>
        <taxon>Pterygota</taxon>
        <taxon>Neoptera</taxon>
        <taxon>Endopterygota</taxon>
        <taxon>Hymenoptera</taxon>
        <taxon>Apocrita</taxon>
        <taxon>Proctotrupomorpha</taxon>
        <taxon>Chalcidoidea</taxon>
        <taxon>Trichogrammatidae</taxon>
        <taxon>Trichogramma</taxon>
    </lineage>
</organism>
<keyword evidence="2 3" id="KW-0040">ANK repeat</keyword>
<feature type="repeat" description="ANK" evidence="3">
    <location>
        <begin position="191"/>
        <end position="223"/>
    </location>
</feature>
<dbReference type="PANTHER" id="PTHR24193:SF121">
    <property type="entry name" value="ADA2A-CONTAINING COMPLEX COMPONENT 3, ISOFORM D"/>
    <property type="match status" value="1"/>
</dbReference>
<dbReference type="Pfam" id="PF12796">
    <property type="entry name" value="Ank_2"/>
    <property type="match status" value="2"/>
</dbReference>
<keyword evidence="5" id="KW-1185">Reference proteome</keyword>
<dbReference type="EMBL" id="JBJJXI010000166">
    <property type="protein sequence ID" value="KAL3384983.1"/>
    <property type="molecule type" value="Genomic_DNA"/>
</dbReference>
<dbReference type="Gene3D" id="1.25.40.20">
    <property type="entry name" value="Ankyrin repeat-containing domain"/>
    <property type="match status" value="2"/>
</dbReference>